<dbReference type="Gene3D" id="3.40.50.300">
    <property type="entry name" value="P-loop containing nucleotide triphosphate hydrolases"/>
    <property type="match status" value="1"/>
</dbReference>
<feature type="binding site" evidence="10">
    <location>
        <position position="247"/>
    </location>
    <ligand>
        <name>Zn(2+)</name>
        <dbReference type="ChEBI" id="CHEBI:29105"/>
    </ligand>
</feature>
<comment type="subcellular location">
    <subcellularLocation>
        <location evidence="10">Cytoplasm</location>
    </subcellularLocation>
</comment>
<evidence type="ECO:0000313" key="13">
    <source>
        <dbReference type="EMBL" id="MFC4387355.1"/>
    </source>
</evidence>
<dbReference type="InterPro" id="IPR010914">
    <property type="entry name" value="RsgA_GTPase_dom"/>
</dbReference>
<dbReference type="SUPFAM" id="SSF52540">
    <property type="entry name" value="P-loop containing nucleoside triphosphate hydrolases"/>
    <property type="match status" value="1"/>
</dbReference>
<name>A0ABV8VWG4_9BACI</name>
<feature type="binding site" evidence="10">
    <location>
        <begin position="112"/>
        <end position="115"/>
    </location>
    <ligand>
        <name>GTP</name>
        <dbReference type="ChEBI" id="CHEBI:37565"/>
    </ligand>
</feature>
<dbReference type="InterPro" id="IPR031944">
    <property type="entry name" value="RsgA_N"/>
</dbReference>
<evidence type="ECO:0000256" key="7">
    <source>
        <dbReference type="ARBA" id="ARBA00022833"/>
    </source>
</evidence>
<accession>A0ABV8VWG4</accession>
<comment type="similarity">
    <text evidence="10">Belongs to the TRAFAC class YlqF/YawG GTPase family. RsgA subfamily.</text>
</comment>
<keyword evidence="9 10" id="KW-0342">GTP-binding</keyword>
<evidence type="ECO:0000256" key="6">
    <source>
        <dbReference type="ARBA" id="ARBA00022801"/>
    </source>
</evidence>
<dbReference type="PANTHER" id="PTHR32120">
    <property type="entry name" value="SMALL RIBOSOMAL SUBUNIT BIOGENESIS GTPASE RSGA"/>
    <property type="match status" value="1"/>
</dbReference>
<comment type="subunit">
    <text evidence="10">Monomer. Associates with 30S ribosomal subunit, binds 16S rRNA.</text>
</comment>
<dbReference type="PANTHER" id="PTHR32120:SF11">
    <property type="entry name" value="SMALL RIBOSOMAL SUBUNIT BIOGENESIS GTPASE RSGA 1, MITOCHONDRIAL-RELATED"/>
    <property type="match status" value="1"/>
</dbReference>
<dbReference type="InterPro" id="IPR027417">
    <property type="entry name" value="P-loop_NTPase"/>
</dbReference>
<keyword evidence="4 10" id="KW-0699">rRNA-binding</keyword>
<reference evidence="14" key="1">
    <citation type="journal article" date="2019" name="Int. J. Syst. Evol. Microbiol.">
        <title>The Global Catalogue of Microorganisms (GCM) 10K type strain sequencing project: providing services to taxonomists for standard genome sequencing and annotation.</title>
        <authorList>
            <consortium name="The Broad Institute Genomics Platform"/>
            <consortium name="The Broad Institute Genome Sequencing Center for Infectious Disease"/>
            <person name="Wu L."/>
            <person name="Ma J."/>
        </authorList>
    </citation>
    <scope>NUCLEOTIDE SEQUENCE [LARGE SCALE GENOMIC DNA]</scope>
    <source>
        <strain evidence="14">KACC 14058</strain>
    </source>
</reference>
<evidence type="ECO:0000256" key="8">
    <source>
        <dbReference type="ARBA" id="ARBA00022884"/>
    </source>
</evidence>
<keyword evidence="5 10" id="KW-0547">Nucleotide-binding</keyword>
<feature type="binding site" evidence="10">
    <location>
        <position position="260"/>
    </location>
    <ligand>
        <name>Zn(2+)</name>
        <dbReference type="ChEBI" id="CHEBI:29105"/>
    </ligand>
</feature>
<feature type="domain" description="CP-type G" evidence="12">
    <location>
        <begin position="63"/>
        <end position="223"/>
    </location>
</feature>
<dbReference type="HAMAP" id="MF_01820">
    <property type="entry name" value="GTPase_RsgA"/>
    <property type="match status" value="1"/>
</dbReference>
<dbReference type="CDD" id="cd01854">
    <property type="entry name" value="YjeQ_EngC"/>
    <property type="match status" value="1"/>
</dbReference>
<sequence length="293" mass="33453">MPKGRIMKALSGFYYVESDGNLYQCRGRGVFRQRKVTPLVGDFVEFEISGNEEGYIQVIEDRKNELVRPPIANVDQTIIVSSLIEPVLSLNLLDKFLVMVEAKQIRPLLFFTKKDLLTEDELVNWMNKLNYYQNIGYSINFLSAKEEDLDIKLATYLSNKVSVFAGQSGVGKSSLLNSLIPGLELGTNEISESLGRGKHTTRHVELISYRNGWIADTPGFSALDFQQLDLEDLPICYPEFVELSKNCKFRGCMHIKEPKCAVKEAVDNGEILAERYDNYLQFVDEIKQRKPRY</sequence>
<dbReference type="InterPro" id="IPR004881">
    <property type="entry name" value="Ribosome_biogen_GTPase_RsgA"/>
</dbReference>
<evidence type="ECO:0000256" key="9">
    <source>
        <dbReference type="ARBA" id="ARBA00023134"/>
    </source>
</evidence>
<keyword evidence="7 10" id="KW-0862">Zinc</keyword>
<dbReference type="RefSeq" id="WP_390197078.1">
    <property type="nucleotide sequence ID" value="NZ_JBHSDV010000001.1"/>
</dbReference>
<evidence type="ECO:0000256" key="5">
    <source>
        <dbReference type="ARBA" id="ARBA00022741"/>
    </source>
</evidence>
<evidence type="ECO:0000313" key="14">
    <source>
        <dbReference type="Proteomes" id="UP001595880"/>
    </source>
</evidence>
<dbReference type="PROSITE" id="PS51721">
    <property type="entry name" value="G_CP"/>
    <property type="match status" value="1"/>
</dbReference>
<keyword evidence="6 10" id="KW-0378">Hydrolase</keyword>
<evidence type="ECO:0000256" key="4">
    <source>
        <dbReference type="ARBA" id="ARBA00022730"/>
    </source>
</evidence>
<dbReference type="Proteomes" id="UP001595880">
    <property type="component" value="Unassembled WGS sequence"/>
</dbReference>
<feature type="binding site" evidence="10">
    <location>
        <begin position="166"/>
        <end position="174"/>
    </location>
    <ligand>
        <name>GTP</name>
        <dbReference type="ChEBI" id="CHEBI:37565"/>
    </ligand>
</feature>
<feature type="domain" description="EngC GTPase" evidence="11">
    <location>
        <begin position="72"/>
        <end position="221"/>
    </location>
</feature>
<evidence type="ECO:0000259" key="12">
    <source>
        <dbReference type="PROSITE" id="PS51721"/>
    </source>
</evidence>
<dbReference type="InterPro" id="IPR030378">
    <property type="entry name" value="G_CP_dom"/>
</dbReference>
<dbReference type="CDD" id="cd04466">
    <property type="entry name" value="S1_YloQ_GTPase"/>
    <property type="match status" value="1"/>
</dbReference>
<dbReference type="EC" id="3.6.1.-" evidence="10"/>
<dbReference type="PROSITE" id="PS50936">
    <property type="entry name" value="ENGC_GTPASE"/>
    <property type="match status" value="1"/>
</dbReference>
<dbReference type="Pfam" id="PF16745">
    <property type="entry name" value="RsgA_N"/>
    <property type="match status" value="1"/>
</dbReference>
<protein>
    <recommendedName>
        <fullName evidence="10">Small ribosomal subunit biogenesis GTPase RsgA</fullName>
        <ecNumber evidence="10">3.6.1.-</ecNumber>
    </recommendedName>
</protein>
<comment type="function">
    <text evidence="10">One of several proteins that assist in the late maturation steps of the functional core of the 30S ribosomal subunit. Helps release RbfA from mature subunits. May play a role in the assembly of ribosomal proteins into the subunit. Circularly permuted GTPase that catalyzes slow GTP hydrolysis, GTPase activity is stimulated by the 30S ribosomal subunit.</text>
</comment>
<dbReference type="SUPFAM" id="SSF50249">
    <property type="entry name" value="Nucleic acid-binding proteins"/>
    <property type="match status" value="1"/>
</dbReference>
<feature type="binding site" evidence="10">
    <location>
        <position position="254"/>
    </location>
    <ligand>
        <name>Zn(2+)</name>
        <dbReference type="ChEBI" id="CHEBI:29105"/>
    </ligand>
</feature>
<keyword evidence="8 10" id="KW-0694">RNA-binding</keyword>
<proteinExistence type="inferred from homology"/>
<keyword evidence="2 10" id="KW-0690">Ribosome biogenesis</keyword>
<dbReference type="Gene3D" id="2.40.50.140">
    <property type="entry name" value="Nucleic acid-binding proteins"/>
    <property type="match status" value="1"/>
</dbReference>
<evidence type="ECO:0000259" key="11">
    <source>
        <dbReference type="PROSITE" id="PS50936"/>
    </source>
</evidence>
<organism evidence="13 14">
    <name type="scientific">Gracilibacillus marinus</name>
    <dbReference type="NCBI Taxonomy" id="630535"/>
    <lineage>
        <taxon>Bacteria</taxon>
        <taxon>Bacillati</taxon>
        <taxon>Bacillota</taxon>
        <taxon>Bacilli</taxon>
        <taxon>Bacillales</taxon>
        <taxon>Bacillaceae</taxon>
        <taxon>Gracilibacillus</taxon>
    </lineage>
</organism>
<evidence type="ECO:0000256" key="1">
    <source>
        <dbReference type="ARBA" id="ARBA00022490"/>
    </source>
</evidence>
<evidence type="ECO:0000256" key="3">
    <source>
        <dbReference type="ARBA" id="ARBA00022723"/>
    </source>
</evidence>
<dbReference type="EMBL" id="JBHSDV010000001">
    <property type="protein sequence ID" value="MFC4387355.1"/>
    <property type="molecule type" value="Genomic_DNA"/>
</dbReference>
<dbReference type="Gene3D" id="1.10.40.50">
    <property type="entry name" value="Probable gtpase engc, domain 3"/>
    <property type="match status" value="1"/>
</dbReference>
<dbReference type="InterPro" id="IPR012340">
    <property type="entry name" value="NA-bd_OB-fold"/>
</dbReference>
<dbReference type="NCBIfam" id="TIGR00157">
    <property type="entry name" value="ribosome small subunit-dependent GTPase A"/>
    <property type="match status" value="1"/>
</dbReference>
<dbReference type="Pfam" id="PF03193">
    <property type="entry name" value="RsgA_GTPase"/>
    <property type="match status" value="1"/>
</dbReference>
<evidence type="ECO:0000256" key="10">
    <source>
        <dbReference type="HAMAP-Rule" id="MF_01820"/>
    </source>
</evidence>
<evidence type="ECO:0000256" key="2">
    <source>
        <dbReference type="ARBA" id="ARBA00022517"/>
    </source>
</evidence>
<gene>
    <name evidence="10 13" type="primary">rsgA</name>
    <name evidence="13" type="ORF">ACFOZ1_05965</name>
</gene>
<keyword evidence="1 10" id="KW-0963">Cytoplasm</keyword>
<keyword evidence="14" id="KW-1185">Reference proteome</keyword>
<comment type="cofactor">
    <cofactor evidence="10">
        <name>Zn(2+)</name>
        <dbReference type="ChEBI" id="CHEBI:29105"/>
    </cofactor>
    <text evidence="10">Binds 1 zinc ion per subunit.</text>
</comment>
<keyword evidence="3 10" id="KW-0479">Metal-binding</keyword>
<feature type="binding site" evidence="10">
    <location>
        <position position="252"/>
    </location>
    <ligand>
        <name>Zn(2+)</name>
        <dbReference type="ChEBI" id="CHEBI:29105"/>
    </ligand>
</feature>
<comment type="caution">
    <text evidence="13">The sequence shown here is derived from an EMBL/GenBank/DDBJ whole genome shotgun (WGS) entry which is preliminary data.</text>
</comment>